<dbReference type="GO" id="GO:0055056">
    <property type="term" value="F:D-glucose transmembrane transporter activity"/>
    <property type="evidence" value="ECO:0007669"/>
    <property type="project" value="InterPro"/>
</dbReference>
<keyword evidence="9 11" id="KW-1133">Transmembrane helix</keyword>
<feature type="transmembrane region" description="Helical" evidence="11">
    <location>
        <begin position="92"/>
        <end position="110"/>
    </location>
</feature>
<dbReference type="InterPro" id="IPR005964">
    <property type="entry name" value="Glc/Gal_transptr_bac"/>
</dbReference>
<feature type="transmembrane region" description="Helical" evidence="11">
    <location>
        <begin position="25"/>
        <end position="51"/>
    </location>
</feature>
<feature type="transmembrane region" description="Helical" evidence="11">
    <location>
        <begin position="279"/>
        <end position="297"/>
    </location>
</feature>
<comment type="caution">
    <text evidence="12">The sequence shown here is derived from an EMBL/GenBank/DDBJ whole genome shotgun (WGS) entry which is preliminary data.</text>
</comment>
<feature type="transmembrane region" description="Helical" evidence="11">
    <location>
        <begin position="332"/>
        <end position="356"/>
    </location>
</feature>
<dbReference type="Proteomes" id="UP001139028">
    <property type="component" value="Unassembled WGS sequence"/>
</dbReference>
<dbReference type="PANTHER" id="PTHR43702:SF3">
    <property type="entry name" value="PROTEIN TSGA"/>
    <property type="match status" value="1"/>
</dbReference>
<feature type="transmembrane region" description="Helical" evidence="11">
    <location>
        <begin position="63"/>
        <end position="85"/>
    </location>
</feature>
<evidence type="ECO:0000313" key="13">
    <source>
        <dbReference type="Proteomes" id="UP001139028"/>
    </source>
</evidence>
<dbReference type="InterPro" id="IPR050375">
    <property type="entry name" value="MFS_TsgA-like"/>
</dbReference>
<evidence type="ECO:0000256" key="8">
    <source>
        <dbReference type="ARBA" id="ARBA00022692"/>
    </source>
</evidence>
<feature type="transmembrane region" description="Helical" evidence="11">
    <location>
        <begin position="198"/>
        <end position="220"/>
    </location>
</feature>
<evidence type="ECO:0000256" key="2">
    <source>
        <dbReference type="ARBA" id="ARBA00004429"/>
    </source>
</evidence>
<evidence type="ECO:0000256" key="3">
    <source>
        <dbReference type="ARBA" id="ARBA00009120"/>
    </source>
</evidence>
<dbReference type="Pfam" id="PF07690">
    <property type="entry name" value="MFS_1"/>
    <property type="match status" value="1"/>
</dbReference>
<comment type="function">
    <text evidence="1">Intake of glucose and galactose.</text>
</comment>
<reference evidence="12" key="1">
    <citation type="journal article" date="2022" name="Arch. Microbiol.">
        <title>Microbulbifer okhotskensis sp. nov., isolated from a deep bottom sediment of the Okhotsk Sea.</title>
        <authorList>
            <person name="Romanenko L."/>
            <person name="Kurilenko V."/>
            <person name="Otstavnykh N."/>
            <person name="Velansky P."/>
            <person name="Isaeva M."/>
            <person name="Mikhailov V."/>
        </authorList>
    </citation>
    <scope>NUCLEOTIDE SEQUENCE</scope>
    <source>
        <strain evidence="12">OS29</strain>
    </source>
</reference>
<feature type="transmembrane region" description="Helical" evidence="11">
    <location>
        <begin position="171"/>
        <end position="192"/>
    </location>
</feature>
<evidence type="ECO:0000256" key="7">
    <source>
        <dbReference type="ARBA" id="ARBA00022597"/>
    </source>
</evidence>
<dbReference type="RefSeq" id="WP_252466181.1">
    <property type="nucleotide sequence ID" value="NZ_JALBWM010000032.1"/>
</dbReference>
<gene>
    <name evidence="12" type="ORF">MO867_09650</name>
</gene>
<keyword evidence="8 11" id="KW-0812">Transmembrane</keyword>
<dbReference type="InterPro" id="IPR036259">
    <property type="entry name" value="MFS_trans_sf"/>
</dbReference>
<feature type="transmembrane region" description="Helical" evidence="11">
    <location>
        <begin position="116"/>
        <end position="135"/>
    </location>
</feature>
<dbReference type="SUPFAM" id="SSF103473">
    <property type="entry name" value="MFS general substrate transporter"/>
    <property type="match status" value="1"/>
</dbReference>
<proteinExistence type="inferred from homology"/>
<dbReference type="InterPro" id="IPR011701">
    <property type="entry name" value="MFS"/>
</dbReference>
<feature type="transmembrane region" description="Helical" evidence="11">
    <location>
        <begin position="309"/>
        <end position="326"/>
    </location>
</feature>
<dbReference type="Gene3D" id="1.20.1250.20">
    <property type="entry name" value="MFS general substrate transporter like domains"/>
    <property type="match status" value="2"/>
</dbReference>
<comment type="subcellular location">
    <subcellularLocation>
        <location evidence="2">Cell inner membrane</location>
        <topology evidence="2">Multi-pass membrane protein</topology>
    </subcellularLocation>
</comment>
<evidence type="ECO:0000256" key="5">
    <source>
        <dbReference type="ARBA" id="ARBA00022475"/>
    </source>
</evidence>
<keyword evidence="6" id="KW-0997">Cell inner membrane</keyword>
<evidence type="ECO:0000313" key="12">
    <source>
        <dbReference type="EMBL" id="MCO1334602.1"/>
    </source>
</evidence>
<keyword evidence="13" id="KW-1185">Reference proteome</keyword>
<dbReference type="EMBL" id="JALBWM010000032">
    <property type="protein sequence ID" value="MCO1334602.1"/>
    <property type="molecule type" value="Genomic_DNA"/>
</dbReference>
<evidence type="ECO:0000256" key="9">
    <source>
        <dbReference type="ARBA" id="ARBA00022989"/>
    </source>
</evidence>
<dbReference type="NCBIfam" id="TIGR01272">
    <property type="entry name" value="gluP"/>
    <property type="match status" value="1"/>
</dbReference>
<name>A0A9X2J4K1_9GAMM</name>
<dbReference type="CDD" id="cd17394">
    <property type="entry name" value="MFS_FucP_like"/>
    <property type="match status" value="1"/>
</dbReference>
<dbReference type="GO" id="GO:0005886">
    <property type="term" value="C:plasma membrane"/>
    <property type="evidence" value="ECO:0007669"/>
    <property type="project" value="UniProtKB-SubCell"/>
</dbReference>
<organism evidence="12 13">
    <name type="scientific">Microbulbifer okhotskensis</name>
    <dbReference type="NCBI Taxonomy" id="2926617"/>
    <lineage>
        <taxon>Bacteria</taxon>
        <taxon>Pseudomonadati</taxon>
        <taxon>Pseudomonadota</taxon>
        <taxon>Gammaproteobacteria</taxon>
        <taxon>Cellvibrionales</taxon>
        <taxon>Microbulbiferaceae</taxon>
        <taxon>Microbulbifer</taxon>
    </lineage>
</organism>
<keyword evidence="7" id="KW-0762">Sugar transport</keyword>
<comment type="similarity">
    <text evidence="3">Belongs to the major facilitator superfamily. FHS transporter (TC 2.A.1.7) family.</text>
</comment>
<keyword evidence="4" id="KW-0813">Transport</keyword>
<protein>
    <submittedName>
        <fullName evidence="12">Sugar MFS transporter</fullName>
    </submittedName>
</protein>
<evidence type="ECO:0000256" key="1">
    <source>
        <dbReference type="ARBA" id="ARBA00003321"/>
    </source>
</evidence>
<evidence type="ECO:0000256" key="10">
    <source>
        <dbReference type="ARBA" id="ARBA00023136"/>
    </source>
</evidence>
<keyword evidence="10 11" id="KW-0472">Membrane</keyword>
<keyword evidence="5" id="KW-1003">Cell membrane</keyword>
<evidence type="ECO:0000256" key="11">
    <source>
        <dbReference type="SAM" id="Phobius"/>
    </source>
</evidence>
<dbReference type="AlphaFoldDB" id="A0A9X2J4K1"/>
<feature type="transmembrane region" description="Helical" evidence="11">
    <location>
        <begin position="368"/>
        <end position="386"/>
    </location>
</feature>
<dbReference type="GO" id="GO:0005354">
    <property type="term" value="F:galactose transmembrane transporter activity"/>
    <property type="evidence" value="ECO:0007669"/>
    <property type="project" value="InterPro"/>
</dbReference>
<accession>A0A9X2J4K1</accession>
<feature type="transmembrane region" description="Helical" evidence="11">
    <location>
        <begin position="392"/>
        <end position="411"/>
    </location>
</feature>
<evidence type="ECO:0000256" key="6">
    <source>
        <dbReference type="ARBA" id="ARBA00022519"/>
    </source>
</evidence>
<evidence type="ECO:0000256" key="4">
    <source>
        <dbReference type="ARBA" id="ARBA00022448"/>
    </source>
</evidence>
<sequence>MAIMQSNTATDAAQIPTGDQSGQRFALVALTSLFFIWGFITCLNDILIPYLKGIFDLNYAQAMLVQFCFFGAYFLVSLPAGALVSKIGYQKGIVTGLSIAVIGCLLFIPAERMEVYALFLGALFILASGITILQVSANPYVTALGDERTAPSRLTLTQGFNSLGTTIAPQFGALLILPAAGVVAGAASASVIEVPYLILAAALAILALLFAFLNLPGIVSSAAAASTHSSGAASAWSYRHLVLGAIAIFVYVGAEVSIGSFLVNFIAEDSIAGLEESEAAFYISLYWGGAMVGRFAGALVMRFISAGKVLAICSIGSCVLLLITITGSGYLAMWAVLAVGLCNSIMFPTIFSLALAKLGPSTSQGSGILCLAIVGGAIVPMLQGFLADQIGIQLAFVLPIFCYLYILYYGISGHRPDKRA</sequence>
<dbReference type="PANTHER" id="PTHR43702">
    <property type="entry name" value="L-FUCOSE-PROTON SYMPORTER"/>
    <property type="match status" value="1"/>
</dbReference>
<dbReference type="GO" id="GO:1904659">
    <property type="term" value="P:D-glucose transmembrane transport"/>
    <property type="evidence" value="ECO:0007669"/>
    <property type="project" value="InterPro"/>
</dbReference>
<feature type="transmembrane region" description="Helical" evidence="11">
    <location>
        <begin position="241"/>
        <end position="267"/>
    </location>
</feature>